<organism evidence="6">
    <name type="scientific">Fibrocapsa japonica</name>
    <dbReference type="NCBI Taxonomy" id="94617"/>
    <lineage>
        <taxon>Eukaryota</taxon>
        <taxon>Sar</taxon>
        <taxon>Stramenopiles</taxon>
        <taxon>Ochrophyta</taxon>
        <taxon>Raphidophyceae</taxon>
        <taxon>Chattonellales</taxon>
        <taxon>Chattonellaceae</taxon>
        <taxon>Fibrocapsa</taxon>
    </lineage>
</organism>
<evidence type="ECO:0000313" key="6">
    <source>
        <dbReference type="EMBL" id="CAD9861842.1"/>
    </source>
</evidence>
<feature type="transmembrane region" description="Helical" evidence="5">
    <location>
        <begin position="184"/>
        <end position="201"/>
    </location>
</feature>
<feature type="transmembrane region" description="Helical" evidence="5">
    <location>
        <begin position="87"/>
        <end position="106"/>
    </location>
</feature>
<keyword evidence="4 5" id="KW-0472">Membrane</keyword>
<keyword evidence="2 5" id="KW-0812">Transmembrane</keyword>
<evidence type="ECO:0008006" key="7">
    <source>
        <dbReference type="Google" id="ProtNLM"/>
    </source>
</evidence>
<dbReference type="Pfam" id="PF01925">
    <property type="entry name" value="TauE"/>
    <property type="match status" value="1"/>
</dbReference>
<feature type="transmembrane region" description="Helical" evidence="5">
    <location>
        <begin position="155"/>
        <end position="172"/>
    </location>
</feature>
<feature type="transmembrane region" description="Helical" evidence="5">
    <location>
        <begin position="49"/>
        <end position="67"/>
    </location>
</feature>
<feature type="transmembrane region" description="Helical" evidence="5">
    <location>
        <begin position="127"/>
        <end position="149"/>
    </location>
</feature>
<dbReference type="EMBL" id="HBHR01009062">
    <property type="protein sequence ID" value="CAD9861842.1"/>
    <property type="molecule type" value="Transcribed_RNA"/>
</dbReference>
<evidence type="ECO:0000256" key="1">
    <source>
        <dbReference type="ARBA" id="ARBA00004141"/>
    </source>
</evidence>
<dbReference type="PANTHER" id="PTHR43701:SF2">
    <property type="entry name" value="MEMBRANE TRANSPORTER PROTEIN YJNA-RELATED"/>
    <property type="match status" value="1"/>
</dbReference>
<reference evidence="6" key="1">
    <citation type="submission" date="2021-01" db="EMBL/GenBank/DDBJ databases">
        <authorList>
            <person name="Corre E."/>
            <person name="Pelletier E."/>
            <person name="Niang G."/>
            <person name="Scheremetjew M."/>
            <person name="Finn R."/>
            <person name="Kale V."/>
            <person name="Holt S."/>
            <person name="Cochrane G."/>
            <person name="Meng A."/>
            <person name="Brown T."/>
            <person name="Cohen L."/>
        </authorList>
    </citation>
    <scope>NUCLEOTIDE SEQUENCE</scope>
    <source>
        <strain evidence="6">CCMP1661</strain>
    </source>
</reference>
<evidence type="ECO:0000256" key="2">
    <source>
        <dbReference type="ARBA" id="ARBA00022692"/>
    </source>
</evidence>
<gene>
    <name evidence="6" type="ORF">FJAP1339_LOCUS4365</name>
</gene>
<keyword evidence="3 5" id="KW-1133">Transmembrane helix</keyword>
<sequence length="208" mass="23240">MVGCGLLAPVNWWFEQPKIFIYKIIPVALSFGFLGCFTALWILPMSSQAVDVIFGIFCLVLVMYVIHGLFHEMVDQDEPIRMTKASVVAYAAASFVGGLITGWIGIGIEKVLFMMLTSYDRCNINRACITSISIVGWISMFAFFVHLLILQDIPMMIWLCGLGGVHVGAMVGPELNKLIGPRNVMIIFVVFLIIDVFYKFYTVTHLQG</sequence>
<evidence type="ECO:0000256" key="5">
    <source>
        <dbReference type="SAM" id="Phobius"/>
    </source>
</evidence>
<dbReference type="PANTHER" id="PTHR43701">
    <property type="entry name" value="MEMBRANE TRANSPORTER PROTEIN MJ0441-RELATED"/>
    <property type="match status" value="1"/>
</dbReference>
<proteinExistence type="predicted"/>
<dbReference type="InterPro" id="IPR002781">
    <property type="entry name" value="TM_pro_TauE-like"/>
</dbReference>
<feature type="transmembrane region" description="Helical" evidence="5">
    <location>
        <begin position="20"/>
        <end position="42"/>
    </location>
</feature>
<accession>A0A7S2XX58</accession>
<dbReference type="GO" id="GO:0016020">
    <property type="term" value="C:membrane"/>
    <property type="evidence" value="ECO:0007669"/>
    <property type="project" value="UniProtKB-SubCell"/>
</dbReference>
<name>A0A7S2XX58_9STRA</name>
<evidence type="ECO:0000256" key="4">
    <source>
        <dbReference type="ARBA" id="ARBA00023136"/>
    </source>
</evidence>
<evidence type="ECO:0000256" key="3">
    <source>
        <dbReference type="ARBA" id="ARBA00022989"/>
    </source>
</evidence>
<protein>
    <recommendedName>
        <fullName evidence="7">Membrane transporter protein</fullName>
    </recommendedName>
</protein>
<dbReference type="InterPro" id="IPR051598">
    <property type="entry name" value="TSUP/Inactive_protease-like"/>
</dbReference>
<comment type="subcellular location">
    <subcellularLocation>
        <location evidence="1">Membrane</location>
        <topology evidence="1">Multi-pass membrane protein</topology>
    </subcellularLocation>
</comment>
<dbReference type="AlphaFoldDB" id="A0A7S2XX58"/>